<dbReference type="EMBL" id="JAPWDV010000002">
    <property type="protein sequence ID" value="KAJ6219635.1"/>
    <property type="molecule type" value="Genomic_DNA"/>
</dbReference>
<gene>
    <name evidence="3" type="ORF">RDWZM_005447</name>
</gene>
<feature type="region of interest" description="Disordered" evidence="1">
    <location>
        <begin position="251"/>
        <end position="283"/>
    </location>
</feature>
<keyword evidence="2" id="KW-0812">Transmembrane</keyword>
<keyword evidence="2" id="KW-0472">Membrane</keyword>
<feature type="compositionally biased region" description="Low complexity" evidence="1">
    <location>
        <begin position="255"/>
        <end position="267"/>
    </location>
</feature>
<reference evidence="3" key="1">
    <citation type="submission" date="2022-12" db="EMBL/GenBank/DDBJ databases">
        <title>Genome assemblies of Blomia tropicalis.</title>
        <authorList>
            <person name="Cui Y."/>
        </authorList>
    </citation>
    <scope>NUCLEOTIDE SEQUENCE</scope>
    <source>
        <tissue evidence="3">Adult mites</tissue>
    </source>
</reference>
<feature type="transmembrane region" description="Helical" evidence="2">
    <location>
        <begin position="221"/>
        <end position="243"/>
    </location>
</feature>
<dbReference type="Proteomes" id="UP001142055">
    <property type="component" value="Chromosome 2"/>
</dbReference>
<keyword evidence="2" id="KW-1133">Transmembrane helix</keyword>
<proteinExistence type="predicted"/>
<sequence length="311" mass="35712">MYGQLIYIFFMTICIGNSFEEQEETNITQLQLSSFCNSINGCSNNSLICVLNVCQCAPGYVKDGDQCSFVGCAKDSDCQPLDSKRKCNNGICDQCYDGFRLEPFSNRCITKLGHQCNQSRDCWFNKFNQQLSTNDEYSFPSNMNQSIICRYGRCVCRTDHYPSNDWSGCERHKCSSKMQCNMFGDDPQRYCSKSRRRCLCRSGFIEDFRLSICVPYNPVQFSLMVPFWCTFILFAICLIIHVVRRLASNHQPPHSTRSSTVTGQTTTHNQQSTNDSIERLNLPPPSYETVVKNMNNYQENEIADRISNNRS</sequence>
<accession>A0A9Q0M9J0</accession>
<comment type="caution">
    <text evidence="3">The sequence shown here is derived from an EMBL/GenBank/DDBJ whole genome shotgun (WGS) entry which is preliminary data.</text>
</comment>
<organism evidence="3 4">
    <name type="scientific">Blomia tropicalis</name>
    <name type="common">Mite</name>
    <dbReference type="NCBI Taxonomy" id="40697"/>
    <lineage>
        <taxon>Eukaryota</taxon>
        <taxon>Metazoa</taxon>
        <taxon>Ecdysozoa</taxon>
        <taxon>Arthropoda</taxon>
        <taxon>Chelicerata</taxon>
        <taxon>Arachnida</taxon>
        <taxon>Acari</taxon>
        <taxon>Acariformes</taxon>
        <taxon>Sarcoptiformes</taxon>
        <taxon>Astigmata</taxon>
        <taxon>Glycyphagoidea</taxon>
        <taxon>Echimyopodidae</taxon>
        <taxon>Blomia</taxon>
    </lineage>
</organism>
<dbReference type="AlphaFoldDB" id="A0A9Q0M9J0"/>
<evidence type="ECO:0000256" key="2">
    <source>
        <dbReference type="SAM" id="Phobius"/>
    </source>
</evidence>
<keyword evidence="4" id="KW-1185">Reference proteome</keyword>
<dbReference type="OMA" id="CRENEIN"/>
<protein>
    <recommendedName>
        <fullName evidence="5">EB domain-containing protein</fullName>
    </recommendedName>
</protein>
<name>A0A9Q0M9J0_BLOTA</name>
<evidence type="ECO:0000256" key="1">
    <source>
        <dbReference type="SAM" id="MobiDB-lite"/>
    </source>
</evidence>
<evidence type="ECO:0000313" key="3">
    <source>
        <dbReference type="EMBL" id="KAJ6219635.1"/>
    </source>
</evidence>
<evidence type="ECO:0000313" key="4">
    <source>
        <dbReference type="Proteomes" id="UP001142055"/>
    </source>
</evidence>
<evidence type="ECO:0008006" key="5">
    <source>
        <dbReference type="Google" id="ProtNLM"/>
    </source>
</evidence>